<dbReference type="KEGG" id="gaw:V144x_11850"/>
<protein>
    <submittedName>
        <fullName evidence="2">Leucine Rich repeats (2 copies)</fullName>
    </submittedName>
</protein>
<dbReference type="AlphaFoldDB" id="A0A517VRU6"/>
<proteinExistence type="predicted"/>
<feature type="transmembrane region" description="Helical" evidence="1">
    <location>
        <begin position="21"/>
        <end position="43"/>
    </location>
</feature>
<organism evidence="2 3">
    <name type="scientific">Gimesia aquarii</name>
    <dbReference type="NCBI Taxonomy" id="2527964"/>
    <lineage>
        <taxon>Bacteria</taxon>
        <taxon>Pseudomonadati</taxon>
        <taxon>Planctomycetota</taxon>
        <taxon>Planctomycetia</taxon>
        <taxon>Planctomycetales</taxon>
        <taxon>Planctomycetaceae</taxon>
        <taxon>Gimesia</taxon>
    </lineage>
</organism>
<evidence type="ECO:0000313" key="2">
    <source>
        <dbReference type="EMBL" id="QDT95738.1"/>
    </source>
</evidence>
<dbReference type="InterPro" id="IPR006553">
    <property type="entry name" value="Leu-rich_rpt_Cys-con_subtyp"/>
</dbReference>
<dbReference type="Proteomes" id="UP000318704">
    <property type="component" value="Chromosome"/>
</dbReference>
<dbReference type="EMBL" id="CP037920">
    <property type="protein sequence ID" value="QDT95738.1"/>
    <property type="molecule type" value="Genomic_DNA"/>
</dbReference>
<dbReference type="SUPFAM" id="SSF52047">
    <property type="entry name" value="RNI-like"/>
    <property type="match status" value="1"/>
</dbReference>
<sequence>MYNNRIFDGIRKLKHSSSSWFKLRNALVLLVLAVVIYFAPLVFQRGRLIVLAETIRSHGGEVYFANPLCAKGYCLKLPLKLNDTVGAIYYISYQSSEDYPINDEFIDSLGNQPHLRHLYLGSEKQPSTITDHGLAKLSKYPLEILSIAGGSFTDSGLNVLEKIPTLKCLILRDLDFSGDQFQCAPTLKNLKSLHFSDLSITDTGLANLASLPNLDYLDLNKAVIDGDGLRHLSKSKNLVCVNIDNSVIKADSLNHLIEVKSLRYLSLKGKATKDEHVRQVSNVNQLTFLMLNDSEVTDQGLIPLTNIKNLHHLFLTNTHITDAGIKNLIHSPSLTKLELSNTLITDQVKESLLHIPKLSKVNVSGTKLSSVTIQSLRDSGIEVMTSKPGYLH</sequence>
<dbReference type="Gene3D" id="3.80.10.10">
    <property type="entry name" value="Ribonuclease Inhibitor"/>
    <property type="match status" value="3"/>
</dbReference>
<dbReference type="InterPro" id="IPR032675">
    <property type="entry name" value="LRR_dom_sf"/>
</dbReference>
<evidence type="ECO:0000313" key="3">
    <source>
        <dbReference type="Proteomes" id="UP000318704"/>
    </source>
</evidence>
<gene>
    <name evidence="2" type="ORF">V144x_11850</name>
</gene>
<reference evidence="2 3" key="1">
    <citation type="submission" date="2019-03" db="EMBL/GenBank/DDBJ databases">
        <title>Deep-cultivation of Planctomycetes and their phenomic and genomic characterization uncovers novel biology.</title>
        <authorList>
            <person name="Wiegand S."/>
            <person name="Jogler M."/>
            <person name="Boedeker C."/>
            <person name="Pinto D."/>
            <person name="Vollmers J."/>
            <person name="Rivas-Marin E."/>
            <person name="Kohn T."/>
            <person name="Peeters S.H."/>
            <person name="Heuer A."/>
            <person name="Rast P."/>
            <person name="Oberbeckmann S."/>
            <person name="Bunk B."/>
            <person name="Jeske O."/>
            <person name="Meyerdierks A."/>
            <person name="Storesund J.E."/>
            <person name="Kallscheuer N."/>
            <person name="Luecker S."/>
            <person name="Lage O.M."/>
            <person name="Pohl T."/>
            <person name="Merkel B.J."/>
            <person name="Hornburger P."/>
            <person name="Mueller R.-W."/>
            <person name="Bruemmer F."/>
            <person name="Labrenz M."/>
            <person name="Spormann A.M."/>
            <person name="Op den Camp H."/>
            <person name="Overmann J."/>
            <person name="Amann R."/>
            <person name="Jetten M.S.M."/>
            <person name="Mascher T."/>
            <person name="Medema M.H."/>
            <person name="Devos D.P."/>
            <person name="Kaster A.-K."/>
            <person name="Ovreas L."/>
            <person name="Rohde M."/>
            <person name="Galperin M.Y."/>
            <person name="Jogler C."/>
        </authorList>
    </citation>
    <scope>NUCLEOTIDE SEQUENCE [LARGE SCALE GENOMIC DNA]</scope>
    <source>
        <strain evidence="2 3">V144</strain>
    </source>
</reference>
<dbReference type="PANTHER" id="PTHR13318:SF95">
    <property type="entry name" value="F-BOX PROTEIN YLR352W"/>
    <property type="match status" value="1"/>
</dbReference>
<keyword evidence="1" id="KW-0472">Membrane</keyword>
<keyword evidence="1" id="KW-1133">Transmembrane helix</keyword>
<accession>A0A517VRU6</accession>
<evidence type="ECO:0000256" key="1">
    <source>
        <dbReference type="SAM" id="Phobius"/>
    </source>
</evidence>
<dbReference type="SMART" id="SM00367">
    <property type="entry name" value="LRR_CC"/>
    <property type="match status" value="3"/>
</dbReference>
<dbReference type="GO" id="GO:0019005">
    <property type="term" value="C:SCF ubiquitin ligase complex"/>
    <property type="evidence" value="ECO:0007669"/>
    <property type="project" value="TreeGrafter"/>
</dbReference>
<keyword evidence="1" id="KW-0812">Transmembrane</keyword>
<name>A0A517VRU6_9PLAN</name>
<dbReference type="GO" id="GO:0031146">
    <property type="term" value="P:SCF-dependent proteasomal ubiquitin-dependent protein catabolic process"/>
    <property type="evidence" value="ECO:0007669"/>
    <property type="project" value="TreeGrafter"/>
</dbReference>
<dbReference type="PANTHER" id="PTHR13318">
    <property type="entry name" value="PARTNER OF PAIRED, ISOFORM B-RELATED"/>
    <property type="match status" value="1"/>
</dbReference>